<evidence type="ECO:0000256" key="1">
    <source>
        <dbReference type="ARBA" id="ARBA00022598"/>
    </source>
</evidence>
<evidence type="ECO:0000256" key="2">
    <source>
        <dbReference type="ARBA" id="ARBA00022723"/>
    </source>
</evidence>
<keyword evidence="7" id="KW-0648">Protein biosynthesis</keyword>
<evidence type="ECO:0000256" key="5">
    <source>
        <dbReference type="ARBA" id="ARBA00022840"/>
    </source>
</evidence>
<comment type="caution">
    <text evidence="9">The sequence shown here is derived from an EMBL/GenBank/DDBJ whole genome shotgun (WGS) entry which is preliminary data.</text>
</comment>
<evidence type="ECO:0000313" key="10">
    <source>
        <dbReference type="Proteomes" id="UP000194664"/>
    </source>
</evidence>
<proteinExistence type="inferred from homology"/>
<dbReference type="InterPro" id="IPR014729">
    <property type="entry name" value="Rossmann-like_a/b/a_fold"/>
</dbReference>
<keyword evidence="4" id="KW-0862">Zinc</keyword>
<dbReference type="GO" id="GO:0005829">
    <property type="term" value="C:cytosol"/>
    <property type="evidence" value="ECO:0007669"/>
    <property type="project" value="TreeGrafter"/>
</dbReference>
<sequence>MSYVTRFAPSPTGPLHLGHAYSAILAHDRALENGGRFLLRIEDIDRDRSKPEWEQQIYDDLEWLGLSWETPVMRQSDRLPEYRNALKSLWERDLLYPCTCTRRDIIDAASAPQEGVQYGPDGIIYPGTCSVKTMMPGSMTDLPEGVALRLRMAMAAGIAGTPRVGMGRVLSFTETGDGETGLIEKSTDQIALEVGDIVLSRKDFLGSYHLSVMLDDAAQGVTHVVRGLDLFDATQIHVLLQNLLGLPTPEYHHHRLIRDENGKRLAKRDDAKAIRKFREEGASPADIRAMVGL</sequence>
<keyword evidence="3 7" id="KW-0547">Nucleotide-binding</keyword>
<evidence type="ECO:0000256" key="6">
    <source>
        <dbReference type="ARBA" id="ARBA00023146"/>
    </source>
</evidence>
<dbReference type="InterPro" id="IPR049940">
    <property type="entry name" value="GluQ/Sye"/>
</dbReference>
<dbReference type="GO" id="GO:0005524">
    <property type="term" value="F:ATP binding"/>
    <property type="evidence" value="ECO:0007669"/>
    <property type="project" value="UniProtKB-KW"/>
</dbReference>
<evidence type="ECO:0000259" key="8">
    <source>
        <dbReference type="Pfam" id="PF00749"/>
    </source>
</evidence>
<accession>A0A251WV37</accession>
<keyword evidence="6 7" id="KW-0030">Aminoacyl-tRNA synthetase</keyword>
<keyword evidence="2" id="KW-0479">Metal-binding</keyword>
<dbReference type="GO" id="GO:0006424">
    <property type="term" value="P:glutamyl-tRNA aminoacylation"/>
    <property type="evidence" value="ECO:0007669"/>
    <property type="project" value="TreeGrafter"/>
</dbReference>
<dbReference type="InterPro" id="IPR020058">
    <property type="entry name" value="Glu/Gln-tRNA-synth_Ib_cat-dom"/>
</dbReference>
<reference evidence="9 10" key="1">
    <citation type="submission" date="2016-12" db="EMBL/GenBank/DDBJ databases">
        <title>The draft genome sequence of HSLHS2.</title>
        <authorList>
            <person name="Hu D."/>
            <person name="Wang L."/>
            <person name="Shao Z."/>
        </authorList>
    </citation>
    <scope>NUCLEOTIDE SEQUENCE [LARGE SCALE GENOMIC DNA]</scope>
    <source>
        <strain evidence="9">MCCC 1A06712</strain>
    </source>
</reference>
<feature type="domain" description="Glutamyl/glutaminyl-tRNA synthetase class Ib catalytic" evidence="8">
    <location>
        <begin position="193"/>
        <end position="288"/>
    </location>
</feature>
<evidence type="ECO:0000256" key="3">
    <source>
        <dbReference type="ARBA" id="ARBA00022741"/>
    </source>
</evidence>
<dbReference type="Pfam" id="PF00749">
    <property type="entry name" value="tRNA-synt_1c"/>
    <property type="match status" value="2"/>
</dbReference>
<dbReference type="OrthoDB" id="9807503at2"/>
<gene>
    <name evidence="9" type="ORF">BVC71_14690</name>
</gene>
<keyword evidence="1 7" id="KW-0436">Ligase</keyword>
<organism evidence="9 10">
    <name type="scientific">Marivivens niveibacter</name>
    <dbReference type="NCBI Taxonomy" id="1930667"/>
    <lineage>
        <taxon>Bacteria</taxon>
        <taxon>Pseudomonadati</taxon>
        <taxon>Pseudomonadota</taxon>
        <taxon>Alphaproteobacteria</taxon>
        <taxon>Rhodobacterales</taxon>
        <taxon>Paracoccaceae</taxon>
        <taxon>Marivivens group</taxon>
        <taxon>Marivivens</taxon>
    </lineage>
</organism>
<dbReference type="PANTHER" id="PTHR43311:SF1">
    <property type="entry name" value="GLUTAMYL-Q TRNA(ASP) SYNTHETASE"/>
    <property type="match status" value="1"/>
</dbReference>
<dbReference type="Gene3D" id="3.40.50.620">
    <property type="entry name" value="HUPs"/>
    <property type="match status" value="1"/>
</dbReference>
<dbReference type="AlphaFoldDB" id="A0A251WV37"/>
<protein>
    <submittedName>
        <fullName evidence="9">tRNA glutamyl-Q(34) synthetase GluQRS</fullName>
    </submittedName>
</protein>
<dbReference type="NCBIfam" id="NF004315">
    <property type="entry name" value="PRK05710.1-4"/>
    <property type="match status" value="1"/>
</dbReference>
<dbReference type="PRINTS" id="PR00987">
    <property type="entry name" value="TRNASYNTHGLU"/>
</dbReference>
<keyword evidence="10" id="KW-1185">Reference proteome</keyword>
<feature type="domain" description="Glutamyl/glutaminyl-tRNA synthetase class Ib catalytic" evidence="8">
    <location>
        <begin position="4"/>
        <end position="104"/>
    </location>
</feature>
<dbReference type="EMBL" id="MSPP01000007">
    <property type="protein sequence ID" value="OUD08206.1"/>
    <property type="molecule type" value="Genomic_DNA"/>
</dbReference>
<dbReference type="GO" id="GO:0004818">
    <property type="term" value="F:glutamate-tRNA ligase activity"/>
    <property type="evidence" value="ECO:0007669"/>
    <property type="project" value="TreeGrafter"/>
</dbReference>
<evidence type="ECO:0000256" key="7">
    <source>
        <dbReference type="RuleBase" id="RU363037"/>
    </source>
</evidence>
<name>A0A251WV37_9RHOB</name>
<dbReference type="Proteomes" id="UP000194664">
    <property type="component" value="Unassembled WGS sequence"/>
</dbReference>
<dbReference type="PANTHER" id="PTHR43311">
    <property type="entry name" value="GLUTAMATE--TRNA LIGASE"/>
    <property type="match status" value="1"/>
</dbReference>
<evidence type="ECO:0000256" key="4">
    <source>
        <dbReference type="ARBA" id="ARBA00022833"/>
    </source>
</evidence>
<dbReference type="RefSeq" id="WP_086452445.1">
    <property type="nucleotide sequence ID" value="NZ_MSPP01000007.1"/>
</dbReference>
<dbReference type="InterPro" id="IPR001412">
    <property type="entry name" value="aa-tRNA-synth_I_CS"/>
</dbReference>
<comment type="similarity">
    <text evidence="7">Belongs to the class-I aminoacyl-tRNA synthetase family.</text>
</comment>
<dbReference type="SUPFAM" id="SSF52374">
    <property type="entry name" value="Nucleotidylyl transferase"/>
    <property type="match status" value="1"/>
</dbReference>
<dbReference type="InterPro" id="IPR000924">
    <property type="entry name" value="Glu/Gln-tRNA-synth"/>
</dbReference>
<keyword evidence="5 7" id="KW-0067">ATP-binding</keyword>
<dbReference type="PROSITE" id="PS00178">
    <property type="entry name" value="AA_TRNA_LIGASE_I"/>
    <property type="match status" value="1"/>
</dbReference>
<evidence type="ECO:0000313" key="9">
    <source>
        <dbReference type="EMBL" id="OUD08206.1"/>
    </source>
</evidence>